<evidence type="ECO:0000256" key="2">
    <source>
        <dbReference type="ARBA" id="ARBA00022801"/>
    </source>
</evidence>
<keyword evidence="2" id="KW-0378">Hydrolase</keyword>
<accession>A0A9D1ILG0</accession>
<dbReference type="AlphaFoldDB" id="A0A9D1ILG0"/>
<dbReference type="GO" id="GO:0030288">
    <property type="term" value="C:outer membrane-bounded periplasmic space"/>
    <property type="evidence" value="ECO:0007669"/>
    <property type="project" value="TreeGrafter"/>
</dbReference>
<dbReference type="EMBL" id="DVMS01000212">
    <property type="protein sequence ID" value="HIU39518.1"/>
    <property type="molecule type" value="Genomic_DNA"/>
</dbReference>
<dbReference type="GO" id="GO:0007165">
    <property type="term" value="P:signal transduction"/>
    <property type="evidence" value="ECO:0007669"/>
    <property type="project" value="TreeGrafter"/>
</dbReference>
<dbReference type="Proteomes" id="UP000824076">
    <property type="component" value="Unassembled WGS sequence"/>
</dbReference>
<dbReference type="Gene3D" id="3.90.226.10">
    <property type="entry name" value="2-enoyl-CoA Hydratase, Chain A, domain 1"/>
    <property type="match status" value="1"/>
</dbReference>
<sequence length="325" mass="36486">NGGGLVESAVQIANFFVPKNTEIIRTKGREKTEERIYKTTQKPIDTEIPLCVLIDGGSASAAEIVTGAMQDLDRAVVVGTRSFGKGLVQTTLSLPFDNMVKVTTAKYYIPSGRLIQAIDYSHRSADGSAERIPDSLTTVFRTLHGREVRDGGGITPDISVDWGKISRLTYNIYVDDWAFDFATKFATEHDTIASPEQFKLSDADFAEFKQFIDPEKFNYDKVCETGLDQLRETAEIEGYMNDSTRQAFDALAKLLKHNLEQDLDNNRKAIEDILVPEILSRYYFERGRIIYSLKDDVGIEAAAKVLNDPEEYKRILSPKTESDKE</sequence>
<dbReference type="PANTHER" id="PTHR32060:SF30">
    <property type="entry name" value="CARBOXY-TERMINAL PROCESSING PROTEASE CTPA"/>
    <property type="match status" value="1"/>
</dbReference>
<reference evidence="5" key="2">
    <citation type="journal article" date="2021" name="PeerJ">
        <title>Extensive microbial diversity within the chicken gut microbiome revealed by metagenomics and culture.</title>
        <authorList>
            <person name="Gilroy R."/>
            <person name="Ravi A."/>
            <person name="Getino M."/>
            <person name="Pursley I."/>
            <person name="Horton D.L."/>
            <person name="Alikhan N.F."/>
            <person name="Baker D."/>
            <person name="Gharbi K."/>
            <person name="Hall N."/>
            <person name="Watson M."/>
            <person name="Adriaenssens E.M."/>
            <person name="Foster-Nyarko E."/>
            <person name="Jarju S."/>
            <person name="Secka A."/>
            <person name="Antonio M."/>
            <person name="Oren A."/>
            <person name="Chaudhuri R.R."/>
            <person name="La Ragione R."/>
            <person name="Hildebrand F."/>
            <person name="Pallen M.J."/>
        </authorList>
    </citation>
    <scope>NUCLEOTIDE SEQUENCE</scope>
    <source>
        <strain evidence="5">17073</strain>
    </source>
</reference>
<dbReference type="Gene3D" id="3.30.750.44">
    <property type="match status" value="1"/>
</dbReference>
<dbReference type="InterPro" id="IPR005151">
    <property type="entry name" value="Tail-specific_protease"/>
</dbReference>
<gene>
    <name evidence="5" type="ORF">IAD18_07630</name>
</gene>
<keyword evidence="1" id="KW-0645">Protease</keyword>
<comment type="caution">
    <text evidence="5">The sequence shown here is derived from an EMBL/GenBank/DDBJ whole genome shotgun (WGS) entry which is preliminary data.</text>
</comment>
<name>A0A9D1ILG0_9BACT</name>
<reference evidence="5" key="1">
    <citation type="submission" date="2020-10" db="EMBL/GenBank/DDBJ databases">
        <authorList>
            <person name="Gilroy R."/>
        </authorList>
    </citation>
    <scope>NUCLEOTIDE SEQUENCE</scope>
    <source>
        <strain evidence="5">17073</strain>
    </source>
</reference>
<organism evidence="5 6">
    <name type="scientific">Candidatus Limisoma intestinavium</name>
    <dbReference type="NCBI Taxonomy" id="2840856"/>
    <lineage>
        <taxon>Bacteria</taxon>
        <taxon>Pseudomonadati</taxon>
        <taxon>Bacteroidota</taxon>
        <taxon>Bacteroidia</taxon>
        <taxon>Bacteroidales</taxon>
        <taxon>Candidatus Limisoma</taxon>
    </lineage>
</organism>
<dbReference type="Pfam" id="PF03572">
    <property type="entry name" value="Peptidase_S41"/>
    <property type="match status" value="1"/>
</dbReference>
<dbReference type="GO" id="GO:0008236">
    <property type="term" value="F:serine-type peptidase activity"/>
    <property type="evidence" value="ECO:0007669"/>
    <property type="project" value="UniProtKB-KW"/>
</dbReference>
<feature type="domain" description="Tail specific protease" evidence="4">
    <location>
        <begin position="1"/>
        <end position="123"/>
    </location>
</feature>
<evidence type="ECO:0000256" key="3">
    <source>
        <dbReference type="ARBA" id="ARBA00022825"/>
    </source>
</evidence>
<keyword evidence="3" id="KW-0720">Serine protease</keyword>
<dbReference type="CDD" id="cd07560">
    <property type="entry name" value="Peptidase_S41_CPP"/>
    <property type="match status" value="1"/>
</dbReference>
<proteinExistence type="predicted"/>
<dbReference type="InterPro" id="IPR004447">
    <property type="entry name" value="Peptidase_S41A"/>
</dbReference>
<evidence type="ECO:0000259" key="4">
    <source>
        <dbReference type="SMART" id="SM00245"/>
    </source>
</evidence>
<evidence type="ECO:0000256" key="1">
    <source>
        <dbReference type="ARBA" id="ARBA00022670"/>
    </source>
</evidence>
<dbReference type="GO" id="GO:0004175">
    <property type="term" value="F:endopeptidase activity"/>
    <property type="evidence" value="ECO:0007669"/>
    <property type="project" value="TreeGrafter"/>
</dbReference>
<dbReference type="GO" id="GO:0006508">
    <property type="term" value="P:proteolysis"/>
    <property type="evidence" value="ECO:0007669"/>
    <property type="project" value="UniProtKB-KW"/>
</dbReference>
<dbReference type="PANTHER" id="PTHR32060">
    <property type="entry name" value="TAIL-SPECIFIC PROTEASE"/>
    <property type="match status" value="1"/>
</dbReference>
<dbReference type="SMART" id="SM00245">
    <property type="entry name" value="TSPc"/>
    <property type="match status" value="1"/>
</dbReference>
<dbReference type="InterPro" id="IPR029045">
    <property type="entry name" value="ClpP/crotonase-like_dom_sf"/>
</dbReference>
<evidence type="ECO:0000313" key="6">
    <source>
        <dbReference type="Proteomes" id="UP000824076"/>
    </source>
</evidence>
<dbReference type="SUPFAM" id="SSF52096">
    <property type="entry name" value="ClpP/crotonase"/>
    <property type="match status" value="1"/>
</dbReference>
<feature type="non-terminal residue" evidence="5">
    <location>
        <position position="1"/>
    </location>
</feature>
<protein>
    <submittedName>
        <fullName evidence="5">Peptidase S41</fullName>
    </submittedName>
</protein>
<evidence type="ECO:0000313" key="5">
    <source>
        <dbReference type="EMBL" id="HIU39518.1"/>
    </source>
</evidence>